<dbReference type="EMBL" id="BPLR01021467">
    <property type="protein sequence ID" value="GIX89985.1"/>
    <property type="molecule type" value="Genomic_DNA"/>
</dbReference>
<protein>
    <submittedName>
        <fullName evidence="1">Uncharacterized protein</fullName>
    </submittedName>
</protein>
<sequence length="117" mass="14270">MTMKRMRKPNRKFQMWFCTWRNLRRFDRHSLSFSYEETNISQKKDCRWCDFIPAGLREQVSDRRWQRRTLLALRSFQHAALSPTFLPSSLLKEMKAFELKCLISTTIRTVFLFVKKN</sequence>
<gene>
    <name evidence="1" type="ORF">CEXT_392141</name>
</gene>
<evidence type="ECO:0000313" key="2">
    <source>
        <dbReference type="Proteomes" id="UP001054945"/>
    </source>
</evidence>
<dbReference type="Proteomes" id="UP001054945">
    <property type="component" value="Unassembled WGS sequence"/>
</dbReference>
<dbReference type="AlphaFoldDB" id="A0AAV4P0B5"/>
<organism evidence="1 2">
    <name type="scientific">Caerostris extrusa</name>
    <name type="common">Bark spider</name>
    <name type="synonym">Caerostris bankana</name>
    <dbReference type="NCBI Taxonomy" id="172846"/>
    <lineage>
        <taxon>Eukaryota</taxon>
        <taxon>Metazoa</taxon>
        <taxon>Ecdysozoa</taxon>
        <taxon>Arthropoda</taxon>
        <taxon>Chelicerata</taxon>
        <taxon>Arachnida</taxon>
        <taxon>Araneae</taxon>
        <taxon>Araneomorphae</taxon>
        <taxon>Entelegynae</taxon>
        <taxon>Araneoidea</taxon>
        <taxon>Araneidae</taxon>
        <taxon>Caerostris</taxon>
    </lineage>
</organism>
<evidence type="ECO:0000313" key="1">
    <source>
        <dbReference type="EMBL" id="GIX89985.1"/>
    </source>
</evidence>
<comment type="caution">
    <text evidence="1">The sequence shown here is derived from an EMBL/GenBank/DDBJ whole genome shotgun (WGS) entry which is preliminary data.</text>
</comment>
<accession>A0AAV4P0B5</accession>
<keyword evidence="2" id="KW-1185">Reference proteome</keyword>
<reference evidence="1 2" key="1">
    <citation type="submission" date="2021-06" db="EMBL/GenBank/DDBJ databases">
        <title>Caerostris extrusa draft genome.</title>
        <authorList>
            <person name="Kono N."/>
            <person name="Arakawa K."/>
        </authorList>
    </citation>
    <scope>NUCLEOTIDE SEQUENCE [LARGE SCALE GENOMIC DNA]</scope>
</reference>
<proteinExistence type="predicted"/>
<name>A0AAV4P0B5_CAEEX</name>